<sequence length="202" mass="22657">MSSNNNKHLVRVTTHISPRGGNKNWKWKLEDGIRKKRQSRRRKETRVVDVAPSVEILTNPAFNNVDDPHTTIASQQSITHSHHHQTDQNHNDSITTTRHNSNSLPFIFVNNSASIRSADLLQPHGVTSSSSQQQHHPHNQTVTRTACMMTNNREPLSSSPLFLPSSHENGNIPHVVVESSTILNTSSSFLISTNLTSNNLWN</sequence>
<reference evidence="2 3" key="1">
    <citation type="journal article" date="2019" name="Sci. Rep.">
        <title>Nanopore sequencing improves the draft genome of the human pathogenic amoeba Naegleria fowleri.</title>
        <authorList>
            <person name="Liechti N."/>
            <person name="Schurch N."/>
            <person name="Bruggmann R."/>
            <person name="Wittwer M."/>
        </authorList>
    </citation>
    <scope>NUCLEOTIDE SEQUENCE [LARGE SCALE GENOMIC DNA]</scope>
    <source>
        <strain evidence="2 3">ATCC 30894</strain>
    </source>
</reference>
<dbReference type="VEuPathDB" id="AmoebaDB:FDP41_001858"/>
<name>A0A6A5BYL0_NAEFO</name>
<organism evidence="2 3">
    <name type="scientific">Naegleria fowleri</name>
    <name type="common">Brain eating amoeba</name>
    <dbReference type="NCBI Taxonomy" id="5763"/>
    <lineage>
        <taxon>Eukaryota</taxon>
        <taxon>Discoba</taxon>
        <taxon>Heterolobosea</taxon>
        <taxon>Tetramitia</taxon>
        <taxon>Eutetramitia</taxon>
        <taxon>Vahlkampfiidae</taxon>
        <taxon>Naegleria</taxon>
    </lineage>
</organism>
<gene>
    <name evidence="2" type="ORF">FDP41_001858</name>
</gene>
<dbReference type="AlphaFoldDB" id="A0A6A5BYL0"/>
<evidence type="ECO:0000313" key="3">
    <source>
        <dbReference type="Proteomes" id="UP000444721"/>
    </source>
</evidence>
<protein>
    <submittedName>
        <fullName evidence="2">Uncharacterized protein</fullName>
    </submittedName>
</protein>
<dbReference type="Proteomes" id="UP000444721">
    <property type="component" value="Unassembled WGS sequence"/>
</dbReference>
<dbReference type="GeneID" id="68109076"/>
<comment type="caution">
    <text evidence="2">The sequence shown here is derived from an EMBL/GenBank/DDBJ whole genome shotgun (WGS) entry which is preliminary data.</text>
</comment>
<dbReference type="VEuPathDB" id="AmoebaDB:NfTy_032670"/>
<proteinExistence type="predicted"/>
<evidence type="ECO:0000313" key="2">
    <source>
        <dbReference type="EMBL" id="KAF0978788.1"/>
    </source>
</evidence>
<feature type="region of interest" description="Disordered" evidence="1">
    <location>
        <begin position="74"/>
        <end position="98"/>
    </location>
</feature>
<evidence type="ECO:0000256" key="1">
    <source>
        <dbReference type="SAM" id="MobiDB-lite"/>
    </source>
</evidence>
<accession>A0A6A5BYL0</accession>
<dbReference type="RefSeq" id="XP_044563501.1">
    <property type="nucleotide sequence ID" value="XM_044704988.1"/>
</dbReference>
<dbReference type="EMBL" id="VFQX01000028">
    <property type="protein sequence ID" value="KAF0978788.1"/>
    <property type="molecule type" value="Genomic_DNA"/>
</dbReference>
<keyword evidence="3" id="KW-1185">Reference proteome</keyword>